<name>A0A133U9S3_9EURY</name>
<dbReference type="EMBL" id="LHXN01000130">
    <property type="protein sequence ID" value="KXA90973.1"/>
    <property type="molecule type" value="Genomic_DNA"/>
</dbReference>
<dbReference type="Proteomes" id="UP000070373">
    <property type="component" value="Unassembled WGS sequence"/>
</dbReference>
<organism evidence="1 2">
    <name type="scientific">candidate division MSBL1 archaeon SCGC-AAA259E17</name>
    <dbReference type="NCBI Taxonomy" id="1698263"/>
    <lineage>
        <taxon>Archaea</taxon>
        <taxon>Methanobacteriati</taxon>
        <taxon>Methanobacteriota</taxon>
        <taxon>candidate division MSBL1</taxon>
    </lineage>
</organism>
<reference evidence="1 2" key="1">
    <citation type="journal article" date="2016" name="Sci. Rep.">
        <title>Metabolic traits of an uncultured archaeal lineage -MSBL1- from brine pools of the Red Sea.</title>
        <authorList>
            <person name="Mwirichia R."/>
            <person name="Alam I."/>
            <person name="Rashid M."/>
            <person name="Vinu M."/>
            <person name="Ba-Alawi W."/>
            <person name="Anthony Kamau A."/>
            <person name="Kamanda Ngugi D."/>
            <person name="Goker M."/>
            <person name="Klenk H.P."/>
            <person name="Bajic V."/>
            <person name="Stingl U."/>
        </authorList>
    </citation>
    <scope>NUCLEOTIDE SEQUENCE [LARGE SCALE GENOMIC DNA]</scope>
    <source>
        <strain evidence="1">SCGC-AAA259E17</strain>
    </source>
</reference>
<gene>
    <name evidence="1" type="ORF">AKJ64_05075</name>
</gene>
<dbReference type="AlphaFoldDB" id="A0A133U9S3"/>
<sequence length="124" mass="13959">MLNSDKNTTATDVARSMRRLGFSREGIYDTLTGAGIPGGEVQLLLDRVEDEFEDTELESRISQLAEEVEKIFGSELEKFKIEFESSMRSVNEDLKSVLSCMESLENRIIELQGSCGRIKGNMEE</sequence>
<evidence type="ECO:0000313" key="2">
    <source>
        <dbReference type="Proteomes" id="UP000070373"/>
    </source>
</evidence>
<keyword evidence="2" id="KW-1185">Reference proteome</keyword>
<protein>
    <submittedName>
        <fullName evidence="1">Uncharacterized protein</fullName>
    </submittedName>
</protein>
<evidence type="ECO:0000313" key="1">
    <source>
        <dbReference type="EMBL" id="KXA90973.1"/>
    </source>
</evidence>
<proteinExistence type="predicted"/>
<accession>A0A133U9S3</accession>
<comment type="caution">
    <text evidence="1">The sequence shown here is derived from an EMBL/GenBank/DDBJ whole genome shotgun (WGS) entry which is preliminary data.</text>
</comment>